<feature type="compositionally biased region" description="Low complexity" evidence="4">
    <location>
        <begin position="135"/>
        <end position="162"/>
    </location>
</feature>
<feature type="signal peptide" evidence="5">
    <location>
        <begin position="1"/>
        <end position="26"/>
    </location>
</feature>
<gene>
    <name evidence="7" type="ORF">BDV37DRAFT_270624</name>
</gene>
<feature type="compositionally biased region" description="Basic residues" evidence="4">
    <location>
        <begin position="325"/>
        <end position="335"/>
    </location>
</feature>
<comment type="similarity">
    <text evidence="2 3">Belongs to the small heat shock protein (HSP20) family.</text>
</comment>
<dbReference type="Pfam" id="PF00011">
    <property type="entry name" value="HSP20"/>
    <property type="match status" value="1"/>
</dbReference>
<dbReference type="InterPro" id="IPR002068">
    <property type="entry name" value="A-crystallin/Hsp20_dom"/>
</dbReference>
<evidence type="ECO:0000259" key="6">
    <source>
        <dbReference type="PROSITE" id="PS01031"/>
    </source>
</evidence>
<feature type="compositionally biased region" description="Acidic residues" evidence="4">
    <location>
        <begin position="611"/>
        <end position="626"/>
    </location>
</feature>
<dbReference type="OrthoDB" id="5511210at2759"/>
<evidence type="ECO:0000313" key="8">
    <source>
        <dbReference type="Proteomes" id="UP000325579"/>
    </source>
</evidence>
<evidence type="ECO:0000256" key="1">
    <source>
        <dbReference type="ARBA" id="ARBA00023016"/>
    </source>
</evidence>
<dbReference type="CDD" id="cd06464">
    <property type="entry name" value="ACD_sHsps-like"/>
    <property type="match status" value="1"/>
</dbReference>
<dbReference type="AlphaFoldDB" id="A0A5N7DHN8"/>
<feature type="chain" id="PRO_5025023247" description="SHSP domain-containing protein" evidence="5">
    <location>
        <begin position="27"/>
        <end position="635"/>
    </location>
</feature>
<sequence>MIDRFLCGAVNSLAIALLLWIEGVLAGGFTFPTEAQHRFIVGDQINVTWDVVTPRISLYEACGIQRWILALNVVNNHSYVWTANRDVYRESGCNFELESLSSQGEPDGKANATSIVFGVAKRYHDDPSPTSYHFASTPATSSTGTSTTATASTEGTGVATATDVSAETPSPESSNGGLSSAEKIGIGLGIPLAFLLMALGVGSFRYVRRKRLRGTSPEATESVWHSDTATLPGGFVDGSNASKNMRGSHTDTIISELSSENYRTRDERQTNEITRKPNMRYSYHFHQPPHAWEVDMSVLEDHPFFAHHHPPRYEDLFEMRHGKHLKKDKMHKGGHAMRDDDFPGKSRLGFGGRGGRHHPHHHHPPYAFGFGGHHGHGKFHPHRHGHGHNYDPDHESEHAFNPWTKHDRSGPSHPGFHHKQGGPGPHAHSRGKFHRGGLGHGRGPVNRHIKGKGFHHVNSLHHMHPLMRAHRHYSPDTASFAPPVDVFVTATQTVVHASLPGAQKSDVSVGYDASRSMLRIAGVVHRPGVDEEMHRTLLVGERGRHLGVFEREIPVSHGVVVDGVQARLEDGVLKVVLPRVEGEEVQHGSEVEVEMVNSDRELSTPDGSQTEGEDEEEHEGEDEEAEKEFVKVDIQ</sequence>
<evidence type="ECO:0000313" key="7">
    <source>
        <dbReference type="EMBL" id="KAE8405639.1"/>
    </source>
</evidence>
<dbReference type="Proteomes" id="UP000325579">
    <property type="component" value="Unassembled WGS sequence"/>
</dbReference>
<dbReference type="InterPro" id="IPR008978">
    <property type="entry name" value="HSP20-like_chaperone"/>
</dbReference>
<dbReference type="SUPFAM" id="SSF49764">
    <property type="entry name" value="HSP20-like chaperones"/>
    <property type="match status" value="1"/>
</dbReference>
<evidence type="ECO:0000256" key="4">
    <source>
        <dbReference type="SAM" id="MobiDB-lite"/>
    </source>
</evidence>
<proteinExistence type="inferred from homology"/>
<dbReference type="InterPro" id="IPR031107">
    <property type="entry name" value="Small_HSP"/>
</dbReference>
<feature type="compositionally biased region" description="Basic residues" evidence="4">
    <location>
        <begin position="373"/>
        <end position="387"/>
    </location>
</feature>
<feature type="region of interest" description="Disordered" evidence="4">
    <location>
        <begin position="325"/>
        <end position="442"/>
    </location>
</feature>
<dbReference type="PANTHER" id="PTHR11527">
    <property type="entry name" value="HEAT-SHOCK PROTEIN 20 FAMILY MEMBER"/>
    <property type="match status" value="1"/>
</dbReference>
<organism evidence="7 8">
    <name type="scientific">Aspergillus pseudonomiae</name>
    <dbReference type="NCBI Taxonomy" id="1506151"/>
    <lineage>
        <taxon>Eukaryota</taxon>
        <taxon>Fungi</taxon>
        <taxon>Dikarya</taxon>
        <taxon>Ascomycota</taxon>
        <taxon>Pezizomycotina</taxon>
        <taxon>Eurotiomycetes</taxon>
        <taxon>Eurotiomycetidae</taxon>
        <taxon>Eurotiales</taxon>
        <taxon>Aspergillaceae</taxon>
        <taxon>Aspergillus</taxon>
        <taxon>Aspergillus subgen. Circumdati</taxon>
    </lineage>
</organism>
<evidence type="ECO:0000256" key="2">
    <source>
        <dbReference type="PROSITE-ProRule" id="PRU00285"/>
    </source>
</evidence>
<dbReference type="EMBL" id="ML736759">
    <property type="protein sequence ID" value="KAE8405639.1"/>
    <property type="molecule type" value="Genomic_DNA"/>
</dbReference>
<feature type="compositionally biased region" description="Basic residues" evidence="4">
    <location>
        <begin position="354"/>
        <end position="364"/>
    </location>
</feature>
<dbReference type="RefSeq" id="XP_031942958.1">
    <property type="nucleotide sequence ID" value="XM_032084590.1"/>
</dbReference>
<feature type="compositionally biased region" description="Basic residues" evidence="4">
    <location>
        <begin position="427"/>
        <end position="437"/>
    </location>
</feature>
<feature type="compositionally biased region" description="Polar residues" evidence="4">
    <location>
        <begin position="163"/>
        <end position="178"/>
    </location>
</feature>
<accession>A0A5N7DHN8</accession>
<keyword evidence="1" id="KW-0346">Stress response</keyword>
<name>A0A5N7DHN8_9EURO</name>
<keyword evidence="8" id="KW-1185">Reference proteome</keyword>
<protein>
    <recommendedName>
        <fullName evidence="6">SHSP domain-containing protein</fullName>
    </recommendedName>
</protein>
<feature type="domain" description="SHSP" evidence="6">
    <location>
        <begin position="475"/>
        <end position="594"/>
    </location>
</feature>
<dbReference type="GeneID" id="43669281"/>
<evidence type="ECO:0000256" key="5">
    <source>
        <dbReference type="SAM" id="SignalP"/>
    </source>
</evidence>
<feature type="compositionally biased region" description="Basic and acidic residues" evidence="4">
    <location>
        <begin position="388"/>
        <end position="410"/>
    </location>
</feature>
<evidence type="ECO:0000256" key="3">
    <source>
        <dbReference type="RuleBase" id="RU003616"/>
    </source>
</evidence>
<feature type="region of interest" description="Disordered" evidence="4">
    <location>
        <begin position="129"/>
        <end position="178"/>
    </location>
</feature>
<reference evidence="7 8" key="1">
    <citation type="submission" date="2019-04" db="EMBL/GenBank/DDBJ databases">
        <authorList>
            <consortium name="DOE Joint Genome Institute"/>
            <person name="Mondo S."/>
            <person name="Kjaerbolling I."/>
            <person name="Vesth T."/>
            <person name="Frisvad J.C."/>
            <person name="Nybo J.L."/>
            <person name="Theobald S."/>
            <person name="Kildgaard S."/>
            <person name="Isbrandt T."/>
            <person name="Kuo A."/>
            <person name="Sato A."/>
            <person name="Lyhne E.K."/>
            <person name="Kogle M.E."/>
            <person name="Wiebenga A."/>
            <person name="Kun R.S."/>
            <person name="Lubbers R.J."/>
            <person name="Makela M.R."/>
            <person name="Barry K."/>
            <person name="Chovatia M."/>
            <person name="Clum A."/>
            <person name="Daum C."/>
            <person name="Haridas S."/>
            <person name="He G."/>
            <person name="LaButti K."/>
            <person name="Lipzen A."/>
            <person name="Riley R."/>
            <person name="Salamov A."/>
            <person name="Simmons B.A."/>
            <person name="Magnuson J.K."/>
            <person name="Henrissat B."/>
            <person name="Mortensen U.H."/>
            <person name="Larsen T.O."/>
            <person name="Devries R.P."/>
            <person name="Grigoriev I.V."/>
            <person name="Machida M."/>
            <person name="Baker S.E."/>
            <person name="Andersen M.R."/>
            <person name="Cantor M.N."/>
            <person name="Hua S.X."/>
        </authorList>
    </citation>
    <scope>NUCLEOTIDE SEQUENCE [LARGE SCALE GENOMIC DNA]</scope>
    <source>
        <strain evidence="7 8">CBS 119388</strain>
    </source>
</reference>
<feature type="region of interest" description="Disordered" evidence="4">
    <location>
        <begin position="586"/>
        <end position="635"/>
    </location>
</feature>
<dbReference type="PROSITE" id="PS01031">
    <property type="entry name" value="SHSP"/>
    <property type="match status" value="1"/>
</dbReference>
<keyword evidence="5" id="KW-0732">Signal</keyword>
<dbReference type="Gene3D" id="2.60.40.790">
    <property type="match status" value="1"/>
</dbReference>